<keyword evidence="1" id="KW-0812">Transmembrane</keyword>
<gene>
    <name evidence="2" type="ORF">AWB75_04406</name>
</gene>
<keyword evidence="1" id="KW-0472">Membrane</keyword>
<reference evidence="2" key="1">
    <citation type="submission" date="2016-01" db="EMBL/GenBank/DDBJ databases">
        <authorList>
            <person name="Peeters C."/>
        </authorList>
    </citation>
    <scope>NUCLEOTIDE SEQUENCE [LARGE SCALE GENOMIC DNA]</scope>
    <source>
        <strain evidence="2">LMG 29318</strain>
    </source>
</reference>
<dbReference type="EMBL" id="FCOF02000022">
    <property type="protein sequence ID" value="SAK76667.1"/>
    <property type="molecule type" value="Genomic_DNA"/>
</dbReference>
<evidence type="ECO:0000256" key="1">
    <source>
        <dbReference type="SAM" id="Phobius"/>
    </source>
</evidence>
<organism evidence="2 3">
    <name type="scientific">Caballeronia catudaia</name>
    <dbReference type="NCBI Taxonomy" id="1777136"/>
    <lineage>
        <taxon>Bacteria</taxon>
        <taxon>Pseudomonadati</taxon>
        <taxon>Pseudomonadota</taxon>
        <taxon>Betaproteobacteria</taxon>
        <taxon>Burkholderiales</taxon>
        <taxon>Burkholderiaceae</taxon>
        <taxon>Caballeronia</taxon>
    </lineage>
</organism>
<name>A0A158C552_9BURK</name>
<comment type="caution">
    <text evidence="2">The sequence shown here is derived from an EMBL/GenBank/DDBJ whole genome shotgun (WGS) entry which is preliminary data.</text>
</comment>
<sequence length="46" mass="5236">MKESPSRRTGFLTDLKWMLILWLLGIGAVTLLVLPVRLLIAAIMRK</sequence>
<evidence type="ECO:0000313" key="3">
    <source>
        <dbReference type="Proteomes" id="UP000054870"/>
    </source>
</evidence>
<protein>
    <recommendedName>
        <fullName evidence="4">DUF2474 domain-containing protein</fullName>
    </recommendedName>
</protein>
<dbReference type="AlphaFoldDB" id="A0A158C552"/>
<feature type="transmembrane region" description="Helical" evidence="1">
    <location>
        <begin position="20"/>
        <end position="40"/>
    </location>
</feature>
<evidence type="ECO:0008006" key="4">
    <source>
        <dbReference type="Google" id="ProtNLM"/>
    </source>
</evidence>
<evidence type="ECO:0000313" key="2">
    <source>
        <dbReference type="EMBL" id="SAK76667.1"/>
    </source>
</evidence>
<keyword evidence="1" id="KW-1133">Transmembrane helix</keyword>
<accession>A0A158C552</accession>
<proteinExistence type="predicted"/>
<keyword evidence="3" id="KW-1185">Reference proteome</keyword>
<dbReference type="Proteomes" id="UP000054870">
    <property type="component" value="Unassembled WGS sequence"/>
</dbReference>